<feature type="region of interest" description="Disordered" evidence="5">
    <location>
        <begin position="41"/>
        <end position="68"/>
    </location>
</feature>
<feature type="region of interest" description="Disordered" evidence="5">
    <location>
        <begin position="99"/>
        <end position="136"/>
    </location>
</feature>
<dbReference type="GO" id="GO:0009411">
    <property type="term" value="P:response to UV"/>
    <property type="evidence" value="ECO:0007669"/>
    <property type="project" value="TreeGrafter"/>
</dbReference>
<comment type="catalytic activity">
    <reaction evidence="4">
        <text>DNA(n) + a 2'-deoxyribonucleoside 5'-triphosphate = DNA(n+1) + diphosphate</text>
        <dbReference type="Rhea" id="RHEA:22508"/>
        <dbReference type="Rhea" id="RHEA-COMP:17339"/>
        <dbReference type="Rhea" id="RHEA-COMP:17340"/>
        <dbReference type="ChEBI" id="CHEBI:33019"/>
        <dbReference type="ChEBI" id="CHEBI:61560"/>
        <dbReference type="ChEBI" id="CHEBI:173112"/>
        <dbReference type="EC" id="2.7.7.7"/>
    </reaction>
    <physiologicalReaction direction="left-to-right" evidence="4">
        <dbReference type="Rhea" id="RHEA:22509"/>
    </physiologicalReaction>
</comment>
<dbReference type="EMBL" id="JACMSC010000009">
    <property type="protein sequence ID" value="KAG6507081.1"/>
    <property type="molecule type" value="Genomic_DNA"/>
</dbReference>
<feature type="compositionally biased region" description="Basic and acidic residues" evidence="5">
    <location>
        <begin position="107"/>
        <end position="119"/>
    </location>
</feature>
<dbReference type="EC" id="2.7.7.102" evidence="3"/>
<dbReference type="AlphaFoldDB" id="A0A8J5LBK4"/>
<dbReference type="Pfam" id="PF03121">
    <property type="entry name" value="Herpes_UL52"/>
    <property type="match status" value="1"/>
</dbReference>
<evidence type="ECO:0000256" key="2">
    <source>
        <dbReference type="ARBA" id="ARBA00044677"/>
    </source>
</evidence>
<evidence type="ECO:0000313" key="7">
    <source>
        <dbReference type="Proteomes" id="UP000734854"/>
    </source>
</evidence>
<accession>A0A8J5LBK4</accession>
<evidence type="ECO:0000256" key="3">
    <source>
        <dbReference type="ARBA" id="ARBA00044768"/>
    </source>
</evidence>
<reference evidence="6 7" key="1">
    <citation type="submission" date="2020-08" db="EMBL/GenBank/DDBJ databases">
        <title>Plant Genome Project.</title>
        <authorList>
            <person name="Zhang R.-G."/>
        </authorList>
    </citation>
    <scope>NUCLEOTIDE SEQUENCE [LARGE SCALE GENOMIC DNA]</scope>
    <source>
        <tissue evidence="6">Rhizome</tissue>
    </source>
</reference>
<dbReference type="GO" id="GO:0005759">
    <property type="term" value="C:mitochondrial matrix"/>
    <property type="evidence" value="ECO:0007669"/>
    <property type="project" value="TreeGrafter"/>
</dbReference>
<organism evidence="6 7">
    <name type="scientific">Zingiber officinale</name>
    <name type="common">Ginger</name>
    <name type="synonym">Amomum zingiber</name>
    <dbReference type="NCBI Taxonomy" id="94328"/>
    <lineage>
        <taxon>Eukaryota</taxon>
        <taxon>Viridiplantae</taxon>
        <taxon>Streptophyta</taxon>
        <taxon>Embryophyta</taxon>
        <taxon>Tracheophyta</taxon>
        <taxon>Spermatophyta</taxon>
        <taxon>Magnoliopsida</taxon>
        <taxon>Liliopsida</taxon>
        <taxon>Zingiberales</taxon>
        <taxon>Zingiberaceae</taxon>
        <taxon>Zingiber</taxon>
    </lineage>
</organism>
<dbReference type="GO" id="GO:0006264">
    <property type="term" value="P:mitochondrial DNA replication"/>
    <property type="evidence" value="ECO:0007669"/>
    <property type="project" value="TreeGrafter"/>
</dbReference>
<dbReference type="GO" id="GO:0003887">
    <property type="term" value="F:DNA-directed DNA polymerase activity"/>
    <property type="evidence" value="ECO:0007669"/>
    <property type="project" value="UniProtKB-EC"/>
</dbReference>
<evidence type="ECO:0000256" key="4">
    <source>
        <dbReference type="ARBA" id="ARBA00047303"/>
    </source>
</evidence>
<name>A0A8J5LBK4_ZINOF</name>
<proteinExistence type="predicted"/>
<comment type="caution">
    <text evidence="6">The sequence shown here is derived from an EMBL/GenBank/DDBJ whole genome shotgun (WGS) entry which is preliminary data.</text>
</comment>
<dbReference type="GO" id="GO:0003682">
    <property type="term" value="F:chromatin binding"/>
    <property type="evidence" value="ECO:0007669"/>
    <property type="project" value="TreeGrafter"/>
</dbReference>
<dbReference type="PANTHER" id="PTHR31399:SF0">
    <property type="entry name" value="DNA-DIRECTED PRIMASE_POLYMERASE PROTEIN"/>
    <property type="match status" value="1"/>
</dbReference>
<dbReference type="GO" id="GO:0042276">
    <property type="term" value="P:error-prone translesion synthesis"/>
    <property type="evidence" value="ECO:0007669"/>
    <property type="project" value="InterPro"/>
</dbReference>
<evidence type="ECO:0000256" key="5">
    <source>
        <dbReference type="SAM" id="MobiDB-lite"/>
    </source>
</evidence>
<sequence>MAYDPKDDVDRLFACFKCGVSTPDIYVPESAVRERRLSVARLKATSGRGEAPEVSKPSSSKRSCKDSGEKEKKEVRCRSFWVGFCNAAELSDRASLQSGRAGLQSGRSERQAKSAEQKSRPALQCGRPEWQGRSAERQTRAAEQICRVVCRKEDQHGAYMSAAIKLKSGKQISPIIFYGSPHGAPLKRPSRLLRLLHEIHVDLNEENDFISRKGVWATFPRQEEAIRFLKGHTQAKLFSYQDHLSGQRRFLASTYNEFWTRYIGMDSKLRHHYEVIQEGTPCHLYFDLEFDKKVNADKDVDEMVDILVSFTYDLLFDKYSIEGNNGWIIELDSSTSVKFSRHVIIRIPRVAFKDNSHVGAFVMEVYSRITSQRGSVPQVDKLYVKKDASSSDRQPFLDNAVYSRNRCFRLAFSSKAGKNSFLLPTERFKCKNMVSMSSSIMLLLHFTYLGKWKLQAMLFSCNFLSIQISHFSCIILLQSKQDVFMESLICRMDCDCSKLLVCQIDADCRKTLCFDFETYSQEILIDQVQQQAQGVSQYAAFDVYRSDFPNTFTSGKSPFPALDAFVEYIASSGNALGKIRSWYWFSSHGLIVYSMLRSRYCERIGREHKSNHVDSNLFYQWSSQELESLRYIAPLLVMYVADLHRAVYYQKCYDPDCRGYRSPLRPLPHDVIPDNVPFLNSTEVTMTNINGDLGGSHLELYSNDNDKLVTESCMEENSWLQEAMKFADCVENSRNAPDFGILNEEAVEDCSWWMDVELLVSQVEEGLG</sequence>
<dbReference type="Proteomes" id="UP000734854">
    <property type="component" value="Unassembled WGS sequence"/>
</dbReference>
<dbReference type="PANTHER" id="PTHR31399">
    <property type="entry name" value="DNA-DIRECTED PRIMASE / POLYMERASE PROTEIN"/>
    <property type="match status" value="1"/>
</dbReference>
<dbReference type="InterPro" id="IPR044917">
    <property type="entry name" value="PRIMPOL"/>
</dbReference>
<dbReference type="GO" id="GO:0031297">
    <property type="term" value="P:replication fork processing"/>
    <property type="evidence" value="ECO:0007669"/>
    <property type="project" value="TreeGrafter"/>
</dbReference>
<keyword evidence="7" id="KW-1185">Reference proteome</keyword>
<dbReference type="GO" id="GO:0005634">
    <property type="term" value="C:nucleus"/>
    <property type="evidence" value="ECO:0007669"/>
    <property type="project" value="TreeGrafter"/>
</dbReference>
<evidence type="ECO:0000256" key="1">
    <source>
        <dbReference type="ARBA" id="ARBA00026139"/>
    </source>
</evidence>
<evidence type="ECO:0000313" key="6">
    <source>
        <dbReference type="EMBL" id="KAG6507081.1"/>
    </source>
</evidence>
<gene>
    <name evidence="6" type="ORF">ZIOFF_032421</name>
</gene>
<protein>
    <recommendedName>
        <fullName evidence="1">DNA-directed primase/polymerase protein</fullName>
        <ecNumber evidence="3">2.7.7.102</ecNumber>
    </recommendedName>
</protein>
<comment type="catalytic activity">
    <reaction evidence="2">
        <text>ssDNA + n NTP = ssDNA/pppN(pN)n-1 hybrid + (n-1) diphosphate.</text>
        <dbReference type="EC" id="2.7.7.102"/>
    </reaction>
</comment>